<dbReference type="AlphaFoldDB" id="A0A168FAB2"/>
<evidence type="ECO:0000313" key="8">
    <source>
        <dbReference type="EMBL" id="OAB36008.1"/>
    </source>
</evidence>
<feature type="transmembrane region" description="Helical" evidence="7">
    <location>
        <begin position="100"/>
        <end position="116"/>
    </location>
</feature>
<feature type="transmembrane region" description="Helical" evidence="7">
    <location>
        <begin position="12"/>
        <end position="32"/>
    </location>
</feature>
<feature type="coiled-coil region" evidence="6">
    <location>
        <begin position="173"/>
        <end position="200"/>
    </location>
</feature>
<keyword evidence="2" id="KW-1003">Cell membrane</keyword>
<reference evidence="8 9" key="1">
    <citation type="submission" date="2016-03" db="EMBL/GenBank/DDBJ databases">
        <title>Draft genome sequence of Paenibacillus glacialis DSM 22343.</title>
        <authorList>
            <person name="Shin S.-K."/>
            <person name="Yi H."/>
        </authorList>
    </citation>
    <scope>NUCLEOTIDE SEQUENCE [LARGE SCALE GENOMIC DNA]</scope>
    <source>
        <strain evidence="8 9">DSM 22343</strain>
    </source>
</reference>
<keyword evidence="5 7" id="KW-0472">Membrane</keyword>
<name>A0A168FAB2_9BACL</name>
<dbReference type="InterPro" id="IPR010343">
    <property type="entry name" value="ArAE_1"/>
</dbReference>
<dbReference type="EMBL" id="LVJH01000058">
    <property type="protein sequence ID" value="OAB36008.1"/>
    <property type="molecule type" value="Genomic_DNA"/>
</dbReference>
<dbReference type="OrthoDB" id="1653617at2"/>
<dbReference type="Pfam" id="PF06081">
    <property type="entry name" value="ArAE_1"/>
    <property type="match status" value="1"/>
</dbReference>
<keyword evidence="9" id="KW-1185">Reference proteome</keyword>
<dbReference type="Proteomes" id="UP000076967">
    <property type="component" value="Unassembled WGS sequence"/>
</dbReference>
<evidence type="ECO:0000256" key="3">
    <source>
        <dbReference type="ARBA" id="ARBA00022692"/>
    </source>
</evidence>
<dbReference type="PANTHER" id="PTHR30509:SF9">
    <property type="entry name" value="MULTIDRUG RESISTANCE PROTEIN MDTO"/>
    <property type="match status" value="1"/>
</dbReference>
<protein>
    <submittedName>
        <fullName evidence="8">Uncharacterized protein</fullName>
    </submittedName>
</protein>
<evidence type="ECO:0000256" key="4">
    <source>
        <dbReference type="ARBA" id="ARBA00022989"/>
    </source>
</evidence>
<keyword evidence="6" id="KW-0175">Coiled coil</keyword>
<evidence type="ECO:0000256" key="2">
    <source>
        <dbReference type="ARBA" id="ARBA00022475"/>
    </source>
</evidence>
<evidence type="ECO:0000313" key="9">
    <source>
        <dbReference type="Proteomes" id="UP000076967"/>
    </source>
</evidence>
<sequence length="301" mass="34292">MQQTIGMRNIKTAIAILVCLIIANFLQLQYPFYAAIATMISMENSVTNSFAAGKYRVMGTFVGAGAGLAFASIQPENVWLCALGTIVVIYICNLVKWNKSIPIAIIVFLAIMLNLQGDSPFHYSINRIIDTLIGVGVAVMVNYLVFPPKYEINIRKARRLLAKEMVYILDQLMAKKEFNLKKLRAQLKKLEKYLDISKEEFHLIKDGDDSLENIIDEFESYKLIYEHLKMIQKLDGEQNLSVDNMLRLGNQHCDVTGDEHELQRGAQFMIYNYHIDRVLNELESMGLPLPYGAKKETLEQD</sequence>
<comment type="caution">
    <text evidence="8">The sequence shown here is derived from an EMBL/GenBank/DDBJ whole genome shotgun (WGS) entry which is preliminary data.</text>
</comment>
<proteinExistence type="predicted"/>
<comment type="subcellular location">
    <subcellularLocation>
        <location evidence="1">Cell membrane</location>
        <topology evidence="1">Multi-pass membrane protein</topology>
    </subcellularLocation>
</comment>
<feature type="transmembrane region" description="Helical" evidence="7">
    <location>
        <begin position="128"/>
        <end position="146"/>
    </location>
</feature>
<dbReference type="PANTHER" id="PTHR30509">
    <property type="entry name" value="P-HYDROXYBENZOIC ACID EFFLUX PUMP SUBUNIT-RELATED"/>
    <property type="match status" value="1"/>
</dbReference>
<evidence type="ECO:0000256" key="6">
    <source>
        <dbReference type="SAM" id="Coils"/>
    </source>
</evidence>
<dbReference type="GO" id="GO:0005886">
    <property type="term" value="C:plasma membrane"/>
    <property type="evidence" value="ECO:0007669"/>
    <property type="project" value="UniProtKB-SubCell"/>
</dbReference>
<keyword evidence="4 7" id="KW-1133">Transmembrane helix</keyword>
<accession>A0A168FAB2</accession>
<gene>
    <name evidence="8" type="ORF">PGLA_21535</name>
</gene>
<evidence type="ECO:0000256" key="5">
    <source>
        <dbReference type="ARBA" id="ARBA00023136"/>
    </source>
</evidence>
<dbReference type="RefSeq" id="WP_084411387.1">
    <property type="nucleotide sequence ID" value="NZ_LVJH01000058.1"/>
</dbReference>
<feature type="transmembrane region" description="Helical" evidence="7">
    <location>
        <begin position="77"/>
        <end position="95"/>
    </location>
</feature>
<evidence type="ECO:0000256" key="1">
    <source>
        <dbReference type="ARBA" id="ARBA00004651"/>
    </source>
</evidence>
<evidence type="ECO:0000256" key="7">
    <source>
        <dbReference type="SAM" id="Phobius"/>
    </source>
</evidence>
<dbReference type="STRING" id="494026.PGLA_21535"/>
<keyword evidence="3 7" id="KW-0812">Transmembrane</keyword>
<organism evidence="8 9">
    <name type="scientific">Paenibacillus glacialis</name>
    <dbReference type="NCBI Taxonomy" id="494026"/>
    <lineage>
        <taxon>Bacteria</taxon>
        <taxon>Bacillati</taxon>
        <taxon>Bacillota</taxon>
        <taxon>Bacilli</taxon>
        <taxon>Bacillales</taxon>
        <taxon>Paenibacillaceae</taxon>
        <taxon>Paenibacillus</taxon>
    </lineage>
</organism>